<evidence type="ECO:0000313" key="1">
    <source>
        <dbReference type="EMBL" id="JAH44531.1"/>
    </source>
</evidence>
<organism evidence="1">
    <name type="scientific">Anguilla anguilla</name>
    <name type="common">European freshwater eel</name>
    <name type="synonym">Muraena anguilla</name>
    <dbReference type="NCBI Taxonomy" id="7936"/>
    <lineage>
        <taxon>Eukaryota</taxon>
        <taxon>Metazoa</taxon>
        <taxon>Chordata</taxon>
        <taxon>Craniata</taxon>
        <taxon>Vertebrata</taxon>
        <taxon>Euteleostomi</taxon>
        <taxon>Actinopterygii</taxon>
        <taxon>Neopterygii</taxon>
        <taxon>Teleostei</taxon>
        <taxon>Anguilliformes</taxon>
        <taxon>Anguillidae</taxon>
        <taxon>Anguilla</taxon>
    </lineage>
</organism>
<proteinExistence type="predicted"/>
<reference evidence="1" key="2">
    <citation type="journal article" date="2015" name="Fish Shellfish Immunol.">
        <title>Early steps in the European eel (Anguilla anguilla)-Vibrio vulnificus interaction in the gills: Role of the RtxA13 toxin.</title>
        <authorList>
            <person name="Callol A."/>
            <person name="Pajuelo D."/>
            <person name="Ebbesson L."/>
            <person name="Teles M."/>
            <person name="MacKenzie S."/>
            <person name="Amaro C."/>
        </authorList>
    </citation>
    <scope>NUCLEOTIDE SEQUENCE</scope>
</reference>
<sequence>MFSPTSSTKPKPVRSLKQIIQQTVALMSYRWRRLCQSTNCCNNLLQFVVFSVM</sequence>
<protein>
    <submittedName>
        <fullName evidence="1">Uncharacterized protein</fullName>
    </submittedName>
</protein>
<reference evidence="1" key="1">
    <citation type="submission" date="2014-11" db="EMBL/GenBank/DDBJ databases">
        <authorList>
            <person name="Amaro Gonzalez C."/>
        </authorList>
    </citation>
    <scope>NUCLEOTIDE SEQUENCE</scope>
</reference>
<name>A0A0E9ST88_ANGAN</name>
<accession>A0A0E9ST88</accession>
<dbReference type="AlphaFoldDB" id="A0A0E9ST88"/>
<dbReference type="EMBL" id="GBXM01064046">
    <property type="protein sequence ID" value="JAH44531.1"/>
    <property type="molecule type" value="Transcribed_RNA"/>
</dbReference>